<protein>
    <submittedName>
        <fullName evidence="2">Uncharacterized protein</fullName>
    </submittedName>
</protein>
<evidence type="ECO:0000256" key="1">
    <source>
        <dbReference type="SAM" id="MobiDB-lite"/>
    </source>
</evidence>
<organism evidence="2 3">
    <name type="scientific">Pleurodeles waltl</name>
    <name type="common">Iberian ribbed newt</name>
    <dbReference type="NCBI Taxonomy" id="8319"/>
    <lineage>
        <taxon>Eukaryota</taxon>
        <taxon>Metazoa</taxon>
        <taxon>Chordata</taxon>
        <taxon>Craniata</taxon>
        <taxon>Vertebrata</taxon>
        <taxon>Euteleostomi</taxon>
        <taxon>Amphibia</taxon>
        <taxon>Batrachia</taxon>
        <taxon>Caudata</taxon>
        <taxon>Salamandroidea</taxon>
        <taxon>Salamandridae</taxon>
        <taxon>Pleurodelinae</taxon>
        <taxon>Pleurodeles</taxon>
    </lineage>
</organism>
<dbReference type="AlphaFoldDB" id="A0AAV7S2B2"/>
<comment type="caution">
    <text evidence="2">The sequence shown here is derived from an EMBL/GenBank/DDBJ whole genome shotgun (WGS) entry which is preliminary data.</text>
</comment>
<feature type="compositionally biased region" description="Basic and acidic residues" evidence="1">
    <location>
        <begin position="84"/>
        <end position="102"/>
    </location>
</feature>
<feature type="compositionally biased region" description="Basic and acidic residues" evidence="1">
    <location>
        <begin position="111"/>
        <end position="121"/>
    </location>
</feature>
<dbReference type="Proteomes" id="UP001066276">
    <property type="component" value="Chromosome 5"/>
</dbReference>
<reference evidence="2" key="1">
    <citation type="journal article" date="2022" name="bioRxiv">
        <title>Sequencing and chromosome-scale assembly of the giantPleurodeles waltlgenome.</title>
        <authorList>
            <person name="Brown T."/>
            <person name="Elewa A."/>
            <person name="Iarovenko S."/>
            <person name="Subramanian E."/>
            <person name="Araus A.J."/>
            <person name="Petzold A."/>
            <person name="Susuki M."/>
            <person name="Suzuki K.-i.T."/>
            <person name="Hayashi T."/>
            <person name="Toyoda A."/>
            <person name="Oliveira C."/>
            <person name="Osipova E."/>
            <person name="Leigh N.D."/>
            <person name="Simon A."/>
            <person name="Yun M.H."/>
        </authorList>
    </citation>
    <scope>NUCLEOTIDE SEQUENCE</scope>
    <source>
        <strain evidence="2">20211129_DDA</strain>
        <tissue evidence="2">Liver</tissue>
    </source>
</reference>
<feature type="region of interest" description="Disordered" evidence="1">
    <location>
        <begin position="1"/>
        <end position="151"/>
    </location>
</feature>
<proteinExistence type="predicted"/>
<gene>
    <name evidence="2" type="ORF">NDU88_010314</name>
</gene>
<dbReference type="EMBL" id="JANPWB010000009">
    <property type="protein sequence ID" value="KAJ1157609.1"/>
    <property type="molecule type" value="Genomic_DNA"/>
</dbReference>
<evidence type="ECO:0000313" key="2">
    <source>
        <dbReference type="EMBL" id="KAJ1157609.1"/>
    </source>
</evidence>
<name>A0AAV7S2B2_PLEWA</name>
<keyword evidence="3" id="KW-1185">Reference proteome</keyword>
<accession>A0AAV7S2B2</accession>
<sequence length="240" mass="26148">MPQCGLPGWVHRQRGTLRRPAGAVDEARCGSPRRSGASEEEAADCGVPDGRDPVQPLEIPGPTGAESRTRIDGGPSGTDITPGRVDRDAVPKIRERGDEDGRAPSGRRERRAHEKTAERTLQDITGPQGKADISGLGLPLRSPEAPGRTDLRDLPRIKRGWIGCPLTLRDCLGPRRLAWRRHLDELEGGPGNCWPTTQPHRLATFPRVRSARGFLRRGSLGESVSVKSLRRNQDPATQVA</sequence>
<evidence type="ECO:0000313" key="3">
    <source>
        <dbReference type="Proteomes" id="UP001066276"/>
    </source>
</evidence>